<proteinExistence type="predicted"/>
<organism evidence="7 8">
    <name type="scientific">Tectimicrobiota bacterium</name>
    <dbReference type="NCBI Taxonomy" id="2528274"/>
    <lineage>
        <taxon>Bacteria</taxon>
        <taxon>Pseudomonadati</taxon>
        <taxon>Nitrospinota/Tectimicrobiota group</taxon>
        <taxon>Candidatus Tectimicrobiota</taxon>
    </lineage>
</organism>
<dbReference type="GO" id="GO:0055085">
    <property type="term" value="P:transmembrane transport"/>
    <property type="evidence" value="ECO:0007669"/>
    <property type="project" value="InterPro"/>
</dbReference>
<feature type="compositionally biased region" description="Pro residues" evidence="5">
    <location>
        <begin position="188"/>
        <end position="201"/>
    </location>
</feature>
<sequence length="521" mass="55252">MNQSRLPRALLLSLLVHLLGLGVLRFLSLSEHTPSPSPPTEAPIAVRLFEAAPAPSLPPAQTARIPERIRPLPEAPAPARKPQPEAPKPPPAPRQAEPTPPKVTTPPPQRGGTVVDLPKPVREERPDDARLISRYDSKAQDIGPGEGGTRKPSGEQPRAMPPEIPLPERYSTGKPNPPEAALEATPAPASPAPPATAPAPPRTTVTPPAGAGVASPRPPAPQLKSEVVPTPKPPVPIPQTKPVPAPRPVPPAAPKAPVEEKRRPEAPSSPPPAQAKAAPRLPEAPRALAEAPRQEESTPPASTPSARPTPPAAPSALPESRRRAETPAPPSASAPPSTRPLTPEEQRRFRLTVQQELAMVQRDSQAREGAGRPSGGTKQGLDEHFARLEKRLPSFDAPGVFERGPERAGEGRGDGEGGKYRSISSFGFKHTSYLLGMQRKIELVFSVPPLTPDHGAIGVPIVGFTVRRDGQLAETVLLRSSGYPAVDQALLRAVKRAAPYHPFPADMPDSEISIRIYASLS</sequence>
<evidence type="ECO:0000256" key="5">
    <source>
        <dbReference type="SAM" id="MobiDB-lite"/>
    </source>
</evidence>
<dbReference type="NCBIfam" id="TIGR01352">
    <property type="entry name" value="tonB_Cterm"/>
    <property type="match status" value="1"/>
</dbReference>
<gene>
    <name evidence="7" type="ORF">FJZ47_05900</name>
</gene>
<evidence type="ECO:0000256" key="4">
    <source>
        <dbReference type="ARBA" id="ARBA00023136"/>
    </source>
</evidence>
<dbReference type="InterPro" id="IPR037682">
    <property type="entry name" value="TonB_C"/>
</dbReference>
<feature type="compositionally biased region" description="Pro residues" evidence="5">
    <location>
        <begin position="230"/>
        <end position="254"/>
    </location>
</feature>
<dbReference type="PROSITE" id="PS52015">
    <property type="entry name" value="TONB_CTD"/>
    <property type="match status" value="1"/>
</dbReference>
<comment type="caution">
    <text evidence="7">The sequence shown here is derived from an EMBL/GenBank/DDBJ whole genome shotgun (WGS) entry which is preliminary data.</text>
</comment>
<reference evidence="7" key="1">
    <citation type="submission" date="2019-03" db="EMBL/GenBank/DDBJ databases">
        <title>Lake Tanganyika Metagenome-Assembled Genomes (MAGs).</title>
        <authorList>
            <person name="Tran P."/>
        </authorList>
    </citation>
    <scope>NUCLEOTIDE SEQUENCE</scope>
    <source>
        <strain evidence="7">K_DeepCast_65m_m2_066</strain>
    </source>
</reference>
<evidence type="ECO:0000256" key="3">
    <source>
        <dbReference type="ARBA" id="ARBA00022989"/>
    </source>
</evidence>
<dbReference type="EMBL" id="VGLS01000126">
    <property type="protein sequence ID" value="MBM3223320.1"/>
    <property type="molecule type" value="Genomic_DNA"/>
</dbReference>
<comment type="subcellular location">
    <subcellularLocation>
        <location evidence="1">Membrane</location>
        <topology evidence="1">Single-pass membrane protein</topology>
    </subcellularLocation>
</comment>
<dbReference type="Pfam" id="PF03544">
    <property type="entry name" value="TonB_C"/>
    <property type="match status" value="1"/>
</dbReference>
<keyword evidence="4" id="KW-0472">Membrane</keyword>
<name>A0A938B315_UNCTE</name>
<accession>A0A938B315</accession>
<feature type="domain" description="TonB C-terminal" evidence="6">
    <location>
        <begin position="432"/>
        <end position="521"/>
    </location>
</feature>
<dbReference type="Gene3D" id="3.30.1150.10">
    <property type="match status" value="1"/>
</dbReference>
<feature type="region of interest" description="Disordered" evidence="5">
    <location>
        <begin position="55"/>
        <end position="353"/>
    </location>
</feature>
<evidence type="ECO:0000259" key="6">
    <source>
        <dbReference type="PROSITE" id="PS52015"/>
    </source>
</evidence>
<evidence type="ECO:0000256" key="2">
    <source>
        <dbReference type="ARBA" id="ARBA00022692"/>
    </source>
</evidence>
<protein>
    <submittedName>
        <fullName evidence="7">Energy transducer TonB</fullName>
    </submittedName>
</protein>
<dbReference type="InterPro" id="IPR006260">
    <property type="entry name" value="TonB/TolA_C"/>
</dbReference>
<evidence type="ECO:0000256" key="1">
    <source>
        <dbReference type="ARBA" id="ARBA00004167"/>
    </source>
</evidence>
<dbReference type="GO" id="GO:0016020">
    <property type="term" value="C:membrane"/>
    <property type="evidence" value="ECO:0007669"/>
    <property type="project" value="UniProtKB-SubCell"/>
</dbReference>
<feature type="compositionally biased region" description="Basic and acidic residues" evidence="5">
    <location>
        <begin position="119"/>
        <end position="139"/>
    </location>
</feature>
<feature type="compositionally biased region" description="Pro residues" evidence="5">
    <location>
        <begin position="73"/>
        <end position="109"/>
    </location>
</feature>
<dbReference type="AlphaFoldDB" id="A0A938B315"/>
<dbReference type="Proteomes" id="UP000712673">
    <property type="component" value="Unassembled WGS sequence"/>
</dbReference>
<dbReference type="PRINTS" id="PR01217">
    <property type="entry name" value="PRICHEXTENSN"/>
</dbReference>
<feature type="region of interest" description="Disordered" evidence="5">
    <location>
        <begin position="392"/>
        <end position="418"/>
    </location>
</feature>
<dbReference type="SUPFAM" id="SSF74653">
    <property type="entry name" value="TolA/TonB C-terminal domain"/>
    <property type="match status" value="1"/>
</dbReference>
<evidence type="ECO:0000313" key="7">
    <source>
        <dbReference type="EMBL" id="MBM3223320.1"/>
    </source>
</evidence>
<feature type="compositionally biased region" description="Low complexity" evidence="5">
    <location>
        <begin position="274"/>
        <end position="306"/>
    </location>
</feature>
<keyword evidence="3" id="KW-1133">Transmembrane helix</keyword>
<feature type="compositionally biased region" description="Low complexity" evidence="5">
    <location>
        <begin position="202"/>
        <end position="211"/>
    </location>
</feature>
<feature type="region of interest" description="Disordered" evidence="5">
    <location>
        <begin position="361"/>
        <end position="380"/>
    </location>
</feature>
<keyword evidence="2" id="KW-0812">Transmembrane</keyword>
<feature type="compositionally biased region" description="Basic and acidic residues" evidence="5">
    <location>
        <begin position="403"/>
        <end position="418"/>
    </location>
</feature>
<evidence type="ECO:0000313" key="8">
    <source>
        <dbReference type="Proteomes" id="UP000712673"/>
    </source>
</evidence>